<keyword evidence="1 6" id="KW-0732">Signal</keyword>
<dbReference type="InterPro" id="IPR036179">
    <property type="entry name" value="Ig-like_dom_sf"/>
</dbReference>
<keyword evidence="9" id="KW-1185">Reference proteome</keyword>
<feature type="domain" description="Ig-like" evidence="7">
    <location>
        <begin position="118"/>
        <end position="203"/>
    </location>
</feature>
<keyword evidence="5" id="KW-1279">T cell receptor</keyword>
<name>A0AA88TQ08_9TELE</name>
<protein>
    <recommendedName>
        <fullName evidence="7">Ig-like domain-containing protein</fullName>
    </recommendedName>
</protein>
<dbReference type="GO" id="GO:0042101">
    <property type="term" value="C:T cell receptor complex"/>
    <property type="evidence" value="ECO:0007669"/>
    <property type="project" value="UniProtKB-KW"/>
</dbReference>
<feature type="domain" description="Ig-like" evidence="7">
    <location>
        <begin position="270"/>
        <end position="364"/>
    </location>
</feature>
<sequence length="364" mass="40329">MDRCVILILFIVGTGWVAGDNIEPDKGTEKNSKEGETVKLSCSYSTNAVNVVLYWTKDGVITQKAGSSSVFECETAETHCNTDLQLRAQTTLIHNMEKHLFLILILTSGVMTADQIRPNKDTYVITEEETVALSCTYDTSSSYAYLYWYRHAKQAQESNVDSRFTAKVTKDKENHADLILSSAAVSDSALYYCALQPTFQRLSSNGKAKDGIITQKAGSSSVFECETAETHSNTDLQLRAQTTLIHNMEKHLLLILILTSGVMTADQIRPNKDTYVIKEEETLALSCTYDTSGSLVYLYWYRQYPNGEPQYLIFRPARSATTSGSSADPRFQSATSQTSTELTITGVTVSDSALYYCALRVGAQ</sequence>
<dbReference type="GO" id="GO:0002250">
    <property type="term" value="P:adaptive immune response"/>
    <property type="evidence" value="ECO:0007669"/>
    <property type="project" value="UniProtKB-KW"/>
</dbReference>
<dbReference type="SMART" id="SM00406">
    <property type="entry name" value="IGv"/>
    <property type="match status" value="2"/>
</dbReference>
<dbReference type="SMART" id="SM00409">
    <property type="entry name" value="IG"/>
    <property type="match status" value="3"/>
</dbReference>
<keyword evidence="2" id="KW-1064">Adaptive immunity</keyword>
<keyword evidence="4" id="KW-0393">Immunoglobulin domain</keyword>
<feature type="signal peptide" evidence="6">
    <location>
        <begin position="1"/>
        <end position="19"/>
    </location>
</feature>
<comment type="caution">
    <text evidence="8">The sequence shown here is derived from an EMBL/GenBank/DDBJ whole genome shotgun (WGS) entry which is preliminary data.</text>
</comment>
<gene>
    <name evidence="8" type="ORF">Q8A67_008899</name>
</gene>
<keyword evidence="5" id="KW-0391">Immunity</keyword>
<dbReference type="PANTHER" id="PTHR19367">
    <property type="entry name" value="T-CELL RECEPTOR ALPHA CHAIN V REGION"/>
    <property type="match status" value="1"/>
</dbReference>
<accession>A0AA88TQ08</accession>
<reference evidence="8" key="1">
    <citation type="submission" date="2023-08" db="EMBL/GenBank/DDBJ databases">
        <title>Chromosome-level Genome Assembly of mud carp (Cirrhinus molitorella).</title>
        <authorList>
            <person name="Liu H."/>
        </authorList>
    </citation>
    <scope>NUCLEOTIDE SEQUENCE</scope>
    <source>
        <strain evidence="8">Prfri</strain>
        <tissue evidence="8">Muscle</tissue>
    </source>
</reference>
<dbReference type="InterPro" id="IPR051287">
    <property type="entry name" value="TCR_variable_region"/>
</dbReference>
<evidence type="ECO:0000256" key="5">
    <source>
        <dbReference type="ARBA" id="ARBA00043266"/>
    </source>
</evidence>
<evidence type="ECO:0000256" key="4">
    <source>
        <dbReference type="ARBA" id="ARBA00023319"/>
    </source>
</evidence>
<evidence type="ECO:0000259" key="7">
    <source>
        <dbReference type="PROSITE" id="PS50835"/>
    </source>
</evidence>
<dbReference type="Pfam" id="PF07686">
    <property type="entry name" value="V-set"/>
    <property type="match status" value="2"/>
</dbReference>
<evidence type="ECO:0000313" key="8">
    <source>
        <dbReference type="EMBL" id="KAK2900784.1"/>
    </source>
</evidence>
<dbReference type="AlphaFoldDB" id="A0AA88TQ08"/>
<proteinExistence type="predicted"/>
<dbReference type="EMBL" id="JAUYZG010000008">
    <property type="protein sequence ID" value="KAK2900784.1"/>
    <property type="molecule type" value="Genomic_DNA"/>
</dbReference>
<dbReference type="InterPro" id="IPR007110">
    <property type="entry name" value="Ig-like_dom"/>
</dbReference>
<dbReference type="Gene3D" id="2.60.40.10">
    <property type="entry name" value="Immunoglobulins"/>
    <property type="match status" value="2"/>
</dbReference>
<keyword evidence="3" id="KW-0675">Receptor</keyword>
<organism evidence="8 9">
    <name type="scientific">Cirrhinus molitorella</name>
    <name type="common">mud carp</name>
    <dbReference type="NCBI Taxonomy" id="172907"/>
    <lineage>
        <taxon>Eukaryota</taxon>
        <taxon>Metazoa</taxon>
        <taxon>Chordata</taxon>
        <taxon>Craniata</taxon>
        <taxon>Vertebrata</taxon>
        <taxon>Euteleostomi</taxon>
        <taxon>Actinopterygii</taxon>
        <taxon>Neopterygii</taxon>
        <taxon>Teleostei</taxon>
        <taxon>Ostariophysi</taxon>
        <taxon>Cypriniformes</taxon>
        <taxon>Cyprinidae</taxon>
        <taxon>Labeoninae</taxon>
        <taxon>Labeonini</taxon>
        <taxon>Cirrhinus</taxon>
    </lineage>
</organism>
<evidence type="ECO:0000256" key="2">
    <source>
        <dbReference type="ARBA" id="ARBA00023130"/>
    </source>
</evidence>
<feature type="domain" description="Ig-like" evidence="7">
    <location>
        <begin position="24"/>
        <end position="59"/>
    </location>
</feature>
<evidence type="ECO:0000256" key="6">
    <source>
        <dbReference type="SAM" id="SignalP"/>
    </source>
</evidence>
<dbReference type="PROSITE" id="PS50835">
    <property type="entry name" value="IG_LIKE"/>
    <property type="match status" value="3"/>
</dbReference>
<dbReference type="Proteomes" id="UP001187343">
    <property type="component" value="Unassembled WGS sequence"/>
</dbReference>
<dbReference type="InterPro" id="IPR003599">
    <property type="entry name" value="Ig_sub"/>
</dbReference>
<evidence type="ECO:0000256" key="3">
    <source>
        <dbReference type="ARBA" id="ARBA00023170"/>
    </source>
</evidence>
<feature type="chain" id="PRO_5041724676" description="Ig-like domain-containing protein" evidence="6">
    <location>
        <begin position="20"/>
        <end position="364"/>
    </location>
</feature>
<dbReference type="InterPro" id="IPR013106">
    <property type="entry name" value="Ig_V-set"/>
</dbReference>
<dbReference type="SUPFAM" id="SSF48726">
    <property type="entry name" value="Immunoglobulin"/>
    <property type="match status" value="2"/>
</dbReference>
<dbReference type="PANTHER" id="PTHR19367:SF18">
    <property type="entry name" value="T CELL RECEPTOR ALPHA VARIABLE 16"/>
    <property type="match status" value="1"/>
</dbReference>
<evidence type="ECO:0000313" key="9">
    <source>
        <dbReference type="Proteomes" id="UP001187343"/>
    </source>
</evidence>
<evidence type="ECO:0000256" key="1">
    <source>
        <dbReference type="ARBA" id="ARBA00022729"/>
    </source>
</evidence>
<dbReference type="InterPro" id="IPR013783">
    <property type="entry name" value="Ig-like_fold"/>
</dbReference>